<accession>A0AAW3JUT1</accession>
<gene>
    <name evidence="3" type="ORF">APZ18_04840</name>
</gene>
<sequence>MMDPYKVLGVSRSASQEEIKKSYRNLSRKYHPDANINNPNKKEAEDKFKEIQQAYHQIMDERENGGYAGGFGYGDAGNSGYYSGFGTGFSSSSDSENEEYNMHLRAASNYIANRYYREALNVLNQMNEKNGQWYYLSAMANVGLGNDIIALEQARQAMEMEPENIQYVTLVRRLETGNIWYEDIHHSYDTPGEADGGFCMKLCLTYALCNCCMNGSGWFI</sequence>
<feature type="domain" description="J" evidence="2">
    <location>
        <begin position="3"/>
        <end position="86"/>
    </location>
</feature>
<dbReference type="SUPFAM" id="SSF48452">
    <property type="entry name" value="TPR-like"/>
    <property type="match status" value="1"/>
</dbReference>
<dbReference type="InterPro" id="IPR001623">
    <property type="entry name" value="DnaJ_domain"/>
</dbReference>
<reference evidence="3 4" key="1">
    <citation type="submission" date="2015-10" db="EMBL/GenBank/DDBJ databases">
        <title>Butyribacter intestini gen. nov., sp. nov., a butyric acid-producing bacterium of the family Lachnospiraceae isolated from the human faeces.</title>
        <authorList>
            <person name="Zou Y."/>
            <person name="Xue W."/>
            <person name="Luo G."/>
            <person name="Lv M."/>
        </authorList>
    </citation>
    <scope>NUCLEOTIDE SEQUENCE [LARGE SCALE GENOMIC DNA]</scope>
    <source>
        <strain evidence="3 4">TF01-11</strain>
    </source>
</reference>
<dbReference type="InterPro" id="IPR036869">
    <property type="entry name" value="J_dom_sf"/>
</dbReference>
<dbReference type="Gene3D" id="1.10.287.110">
    <property type="entry name" value="DnaJ domain"/>
    <property type="match status" value="1"/>
</dbReference>
<organism evidence="3 4">
    <name type="scientific">Butyribacter intestini</name>
    <dbReference type="NCBI Taxonomy" id="1703332"/>
    <lineage>
        <taxon>Bacteria</taxon>
        <taxon>Bacillati</taxon>
        <taxon>Bacillota</taxon>
        <taxon>Clostridia</taxon>
        <taxon>Lachnospirales</taxon>
        <taxon>Lachnospiraceae</taxon>
        <taxon>Butyribacter</taxon>
    </lineage>
</organism>
<evidence type="ECO:0000256" key="1">
    <source>
        <dbReference type="ARBA" id="ARBA00022705"/>
    </source>
</evidence>
<comment type="caution">
    <text evidence="3">The sequence shown here is derived from an EMBL/GenBank/DDBJ whole genome shotgun (WGS) entry which is preliminary data.</text>
</comment>
<dbReference type="Pfam" id="PF00226">
    <property type="entry name" value="DnaJ"/>
    <property type="match status" value="1"/>
</dbReference>
<dbReference type="CDD" id="cd06257">
    <property type="entry name" value="DnaJ"/>
    <property type="match status" value="1"/>
</dbReference>
<keyword evidence="4" id="KW-1185">Reference proteome</keyword>
<dbReference type="PANTHER" id="PTHR24074">
    <property type="entry name" value="CO-CHAPERONE PROTEIN DJLA"/>
    <property type="match status" value="1"/>
</dbReference>
<keyword evidence="1" id="KW-0235">DNA replication</keyword>
<dbReference type="InterPro" id="IPR050817">
    <property type="entry name" value="DjlA_DnaK_co-chaperone"/>
</dbReference>
<evidence type="ECO:0000313" key="4">
    <source>
        <dbReference type="Proteomes" id="UP000050833"/>
    </source>
</evidence>
<dbReference type="AlphaFoldDB" id="A0AAW3JUT1"/>
<dbReference type="Proteomes" id="UP000050833">
    <property type="component" value="Unassembled WGS sequence"/>
</dbReference>
<proteinExistence type="predicted"/>
<protein>
    <submittedName>
        <fullName evidence="3">Molecular chaperone DnaJ</fullName>
    </submittedName>
</protein>
<name>A0AAW3JUT1_9FIRM</name>
<dbReference type="EMBL" id="LLKB01000001">
    <property type="protein sequence ID" value="KQC86512.1"/>
    <property type="molecule type" value="Genomic_DNA"/>
</dbReference>
<dbReference type="SMART" id="SM00271">
    <property type="entry name" value="DnaJ"/>
    <property type="match status" value="1"/>
</dbReference>
<dbReference type="PROSITE" id="PS50076">
    <property type="entry name" value="DNAJ_2"/>
    <property type="match status" value="1"/>
</dbReference>
<evidence type="ECO:0000313" key="3">
    <source>
        <dbReference type="EMBL" id="KQC86512.1"/>
    </source>
</evidence>
<dbReference type="GO" id="GO:0006260">
    <property type="term" value="P:DNA replication"/>
    <property type="evidence" value="ECO:0007669"/>
    <property type="project" value="UniProtKB-KW"/>
</dbReference>
<dbReference type="SUPFAM" id="SSF46565">
    <property type="entry name" value="Chaperone J-domain"/>
    <property type="match status" value="1"/>
</dbReference>
<evidence type="ECO:0000259" key="2">
    <source>
        <dbReference type="PROSITE" id="PS50076"/>
    </source>
</evidence>
<dbReference type="PRINTS" id="PR00625">
    <property type="entry name" value="JDOMAIN"/>
</dbReference>
<dbReference type="RefSeq" id="WP_055942112.1">
    <property type="nucleotide sequence ID" value="NZ_JAQDCV010000001.1"/>
</dbReference>
<dbReference type="InterPro" id="IPR011990">
    <property type="entry name" value="TPR-like_helical_dom_sf"/>
</dbReference>